<evidence type="ECO:0000256" key="1">
    <source>
        <dbReference type="SAM" id="MobiDB-lite"/>
    </source>
</evidence>
<protein>
    <submittedName>
        <fullName evidence="2">Uncharacterized protein</fullName>
    </submittedName>
</protein>
<comment type="caution">
    <text evidence="2">The sequence shown here is derived from an EMBL/GenBank/DDBJ whole genome shotgun (WGS) entry which is preliminary data.</text>
</comment>
<feature type="compositionally biased region" description="Basic residues" evidence="1">
    <location>
        <begin position="103"/>
        <end position="113"/>
    </location>
</feature>
<name>A0ABU4EW63_WILMA</name>
<sequence length="120" mass="13077">MSALELAMWRFTFADAAPAAKDDGNQGNVLDLEVYWTLGPGAVIAAWGYRDDLERCVAALAPKLGGNEGFATRLAQTYREMAIGAPRRLGENEKPATTAGRLGFRRGRACRRTQPHEVTP</sequence>
<organism evidence="2 3">
    <name type="scientific">Williamsia marianensis</name>
    <dbReference type="NCBI Taxonomy" id="85044"/>
    <lineage>
        <taxon>Bacteria</taxon>
        <taxon>Bacillati</taxon>
        <taxon>Actinomycetota</taxon>
        <taxon>Actinomycetes</taxon>
        <taxon>Mycobacteriales</taxon>
        <taxon>Nocardiaceae</taxon>
        <taxon>Williamsia</taxon>
    </lineage>
</organism>
<reference evidence="2 3" key="1">
    <citation type="submission" date="2023-10" db="EMBL/GenBank/DDBJ databases">
        <title>Development of a sustainable strategy for remediation of hydrocarbon-contaminated territories based on the waste exchange concept.</title>
        <authorList>
            <person name="Krivoruchko A."/>
        </authorList>
    </citation>
    <scope>NUCLEOTIDE SEQUENCE [LARGE SCALE GENOMIC DNA]</scope>
    <source>
        <strain evidence="2 3">IEGM 1236</strain>
    </source>
</reference>
<keyword evidence="3" id="KW-1185">Reference proteome</keyword>
<evidence type="ECO:0000313" key="3">
    <source>
        <dbReference type="Proteomes" id="UP001185792"/>
    </source>
</evidence>
<evidence type="ECO:0000313" key="2">
    <source>
        <dbReference type="EMBL" id="MDV7135487.1"/>
    </source>
</evidence>
<dbReference type="EMBL" id="JAWLUM010000003">
    <property type="protein sequence ID" value="MDV7135487.1"/>
    <property type="molecule type" value="Genomic_DNA"/>
</dbReference>
<feature type="region of interest" description="Disordered" evidence="1">
    <location>
        <begin position="86"/>
        <end position="120"/>
    </location>
</feature>
<accession>A0ABU4EW63</accession>
<dbReference type="Proteomes" id="UP001185792">
    <property type="component" value="Unassembled WGS sequence"/>
</dbReference>
<gene>
    <name evidence="2" type="ORF">R4198_17445</name>
</gene>
<dbReference type="RefSeq" id="WP_317713919.1">
    <property type="nucleotide sequence ID" value="NZ_JAWLUM010000003.1"/>
</dbReference>
<proteinExistence type="predicted"/>